<dbReference type="OMA" id="RGSWAIV"/>
<dbReference type="OrthoDB" id="5519740at2759"/>
<name>A0A1M2VVB0_TRAPU</name>
<dbReference type="Gene3D" id="3.30.70.1060">
    <property type="entry name" value="Dimeric alpha+beta barrel"/>
    <property type="match status" value="1"/>
</dbReference>
<keyword evidence="3" id="KW-1185">Reference proteome</keyword>
<dbReference type="EMBL" id="MNAD01000626">
    <property type="protein sequence ID" value="OJT11554.1"/>
    <property type="molecule type" value="Genomic_DNA"/>
</dbReference>
<evidence type="ECO:0000313" key="2">
    <source>
        <dbReference type="EMBL" id="OJT11554.1"/>
    </source>
</evidence>
<dbReference type="Pfam" id="PF03795">
    <property type="entry name" value="YCII"/>
    <property type="match status" value="1"/>
</dbReference>
<dbReference type="Proteomes" id="UP000184267">
    <property type="component" value="Unassembled WGS sequence"/>
</dbReference>
<dbReference type="AlphaFoldDB" id="A0A1M2VVB0"/>
<dbReference type="InterPro" id="IPR011008">
    <property type="entry name" value="Dimeric_a/b-barrel"/>
</dbReference>
<protein>
    <recommendedName>
        <fullName evidence="1">YCII-related domain-containing protein</fullName>
    </recommendedName>
</protein>
<proteinExistence type="predicted"/>
<dbReference type="SUPFAM" id="SSF54909">
    <property type="entry name" value="Dimeric alpha+beta barrel"/>
    <property type="match status" value="1"/>
</dbReference>
<dbReference type="InterPro" id="IPR051807">
    <property type="entry name" value="Sec-metab_biosynth-assoc"/>
</dbReference>
<evidence type="ECO:0000259" key="1">
    <source>
        <dbReference type="Pfam" id="PF03795"/>
    </source>
</evidence>
<accession>A0A1M2VVB0</accession>
<gene>
    <name evidence="2" type="ORF">TRAPUB_11919</name>
</gene>
<dbReference type="PANTHER" id="PTHR33606">
    <property type="entry name" value="PROTEIN YCII"/>
    <property type="match status" value="1"/>
</dbReference>
<dbReference type="InterPro" id="IPR005545">
    <property type="entry name" value="YCII"/>
</dbReference>
<feature type="domain" description="YCII-related" evidence="1">
    <location>
        <begin position="7"/>
        <end position="94"/>
    </location>
</feature>
<dbReference type="PANTHER" id="PTHR33606:SF3">
    <property type="entry name" value="PROTEIN YCII"/>
    <property type="match status" value="1"/>
</dbReference>
<evidence type="ECO:0000313" key="3">
    <source>
        <dbReference type="Proteomes" id="UP000184267"/>
    </source>
</evidence>
<reference evidence="2 3" key="1">
    <citation type="submission" date="2016-10" db="EMBL/GenBank/DDBJ databases">
        <title>Genome sequence of the basidiomycete white-rot fungus Trametes pubescens.</title>
        <authorList>
            <person name="Makela M.R."/>
            <person name="Granchi Z."/>
            <person name="Peng M."/>
            <person name="De Vries R.P."/>
            <person name="Grigoriev I."/>
            <person name="Riley R."/>
            <person name="Hilden K."/>
        </authorList>
    </citation>
    <scope>NUCLEOTIDE SEQUENCE [LARGE SCALE GENOMIC DNA]</scope>
    <source>
        <strain evidence="2 3">FBCC735</strain>
    </source>
</reference>
<comment type="caution">
    <text evidence="2">The sequence shown here is derived from an EMBL/GenBank/DDBJ whole genome shotgun (WGS) entry which is preliminary data.</text>
</comment>
<organism evidence="2 3">
    <name type="scientific">Trametes pubescens</name>
    <name type="common">White-rot fungus</name>
    <dbReference type="NCBI Taxonomy" id="154538"/>
    <lineage>
        <taxon>Eukaryota</taxon>
        <taxon>Fungi</taxon>
        <taxon>Dikarya</taxon>
        <taxon>Basidiomycota</taxon>
        <taxon>Agaricomycotina</taxon>
        <taxon>Agaricomycetes</taxon>
        <taxon>Polyporales</taxon>
        <taxon>Polyporaceae</taxon>
        <taxon>Trametes</taxon>
    </lineage>
</organism>
<sequence>MSAKNYFLITIPHLVDSSEARKANAAAHHQGALIQSGVIRAAGAQLSPDVVSTDANAVEHIRGSWAIVQTDNTEQIWELLKEDPFWKNGVVRTVTCGIETRRKSYSRMNAQWDTEKVSIVPVLIGRGNIQ</sequence>